<evidence type="ECO:0000313" key="2">
    <source>
        <dbReference type="Proteomes" id="UP000320496"/>
    </source>
</evidence>
<dbReference type="Proteomes" id="UP000320496">
    <property type="component" value="Chromosome"/>
</dbReference>
<dbReference type="KEGG" id="mri:Mal4_58050"/>
<dbReference type="RefSeq" id="WP_145372836.1">
    <property type="nucleotide sequence ID" value="NZ_CP036275.1"/>
</dbReference>
<dbReference type="OrthoDB" id="213176at2"/>
<evidence type="ECO:0000313" key="1">
    <source>
        <dbReference type="EMBL" id="QDU41437.1"/>
    </source>
</evidence>
<name>A0A517ZG26_9PLAN</name>
<accession>A0A517ZG26</accession>
<keyword evidence="2" id="KW-1185">Reference proteome</keyword>
<dbReference type="AlphaFoldDB" id="A0A517ZG26"/>
<protein>
    <submittedName>
        <fullName evidence="1">Uncharacterized protein</fullName>
    </submittedName>
</protein>
<organism evidence="1 2">
    <name type="scientific">Maioricimonas rarisocia</name>
    <dbReference type="NCBI Taxonomy" id="2528026"/>
    <lineage>
        <taxon>Bacteria</taxon>
        <taxon>Pseudomonadati</taxon>
        <taxon>Planctomycetota</taxon>
        <taxon>Planctomycetia</taxon>
        <taxon>Planctomycetales</taxon>
        <taxon>Planctomycetaceae</taxon>
        <taxon>Maioricimonas</taxon>
    </lineage>
</organism>
<reference evidence="1 2" key="1">
    <citation type="submission" date="2019-02" db="EMBL/GenBank/DDBJ databases">
        <title>Deep-cultivation of Planctomycetes and their phenomic and genomic characterization uncovers novel biology.</title>
        <authorList>
            <person name="Wiegand S."/>
            <person name="Jogler M."/>
            <person name="Boedeker C."/>
            <person name="Pinto D."/>
            <person name="Vollmers J."/>
            <person name="Rivas-Marin E."/>
            <person name="Kohn T."/>
            <person name="Peeters S.H."/>
            <person name="Heuer A."/>
            <person name="Rast P."/>
            <person name="Oberbeckmann S."/>
            <person name="Bunk B."/>
            <person name="Jeske O."/>
            <person name="Meyerdierks A."/>
            <person name="Storesund J.E."/>
            <person name="Kallscheuer N."/>
            <person name="Luecker S."/>
            <person name="Lage O.M."/>
            <person name="Pohl T."/>
            <person name="Merkel B.J."/>
            <person name="Hornburger P."/>
            <person name="Mueller R.-W."/>
            <person name="Bruemmer F."/>
            <person name="Labrenz M."/>
            <person name="Spormann A.M."/>
            <person name="Op den Camp H."/>
            <person name="Overmann J."/>
            <person name="Amann R."/>
            <person name="Jetten M.S.M."/>
            <person name="Mascher T."/>
            <person name="Medema M.H."/>
            <person name="Devos D.P."/>
            <person name="Kaster A.-K."/>
            <person name="Ovreas L."/>
            <person name="Rohde M."/>
            <person name="Galperin M.Y."/>
            <person name="Jogler C."/>
        </authorList>
    </citation>
    <scope>NUCLEOTIDE SEQUENCE [LARGE SCALE GENOMIC DNA]</scope>
    <source>
        <strain evidence="1 2">Mal4</strain>
    </source>
</reference>
<proteinExistence type="predicted"/>
<sequence length="164" mass="18655">MVHSHLPVRHLLRQLEDHADRRPRRKPVPSWLNAFVDEITELFEPFSDVARAGFECVRTEDRWNVNLFLGTVEIVGGPRDGQVHPVNFQFDLAGLGQHFERLDLFRWNAFPNDNACLDDATLDSFITAEGMVNGEVVRLDIQALPPETCTPAMRQYEDGSCVPV</sequence>
<dbReference type="EMBL" id="CP036275">
    <property type="protein sequence ID" value="QDU41437.1"/>
    <property type="molecule type" value="Genomic_DNA"/>
</dbReference>
<gene>
    <name evidence="1" type="ORF">Mal4_58050</name>
</gene>